<dbReference type="InterPro" id="IPR021133">
    <property type="entry name" value="HEAT_type_2"/>
</dbReference>
<evidence type="ECO:0000313" key="7">
    <source>
        <dbReference type="EMBL" id="CEM07891.1"/>
    </source>
</evidence>
<keyword evidence="4" id="KW-0472">Membrane</keyword>
<dbReference type="PANTHER" id="PTHR16023">
    <property type="entry name" value="TAX1 BINDING PROTEIN-RELATED"/>
    <property type="match status" value="1"/>
</dbReference>
<dbReference type="PANTHER" id="PTHR16023:SF0">
    <property type="entry name" value="PROTEIN VAC14 HOMOLOG"/>
    <property type="match status" value="1"/>
</dbReference>
<dbReference type="GO" id="GO:0010008">
    <property type="term" value="C:endosome membrane"/>
    <property type="evidence" value="ECO:0007669"/>
    <property type="project" value="TreeGrafter"/>
</dbReference>
<dbReference type="STRING" id="1169540.A0A0G4F6Y7"/>
<dbReference type="InParanoid" id="A0A0G4F6Y7"/>
<protein>
    <recommendedName>
        <fullName evidence="6">Vacuolar protein 14 C-terminal Fig4-binding domain-containing protein</fullName>
    </recommendedName>
</protein>
<name>A0A0G4F6Y7_VITBC</name>
<dbReference type="PROSITE" id="PS50077">
    <property type="entry name" value="HEAT_REPEAT"/>
    <property type="match status" value="1"/>
</dbReference>
<keyword evidence="8" id="KW-1185">Reference proteome</keyword>
<dbReference type="OrthoDB" id="447469at2759"/>
<dbReference type="InterPro" id="IPR016024">
    <property type="entry name" value="ARM-type_fold"/>
</dbReference>
<dbReference type="InterPro" id="IPR011989">
    <property type="entry name" value="ARM-like"/>
</dbReference>
<dbReference type="FunCoup" id="A0A0G4F6Y7">
    <property type="interactions" value="517"/>
</dbReference>
<evidence type="ECO:0000256" key="4">
    <source>
        <dbReference type="ARBA" id="ARBA00023136"/>
    </source>
</evidence>
<dbReference type="SUPFAM" id="SSF48371">
    <property type="entry name" value="ARM repeat"/>
    <property type="match status" value="1"/>
</dbReference>
<dbReference type="GO" id="GO:0006661">
    <property type="term" value="P:phosphatidylinositol biosynthetic process"/>
    <property type="evidence" value="ECO:0007669"/>
    <property type="project" value="InterPro"/>
</dbReference>
<comment type="subcellular location">
    <subcellularLocation>
        <location evidence="1">Endomembrane system</location>
    </subcellularLocation>
</comment>
<dbReference type="InterPro" id="IPR026825">
    <property type="entry name" value="Vac14"/>
</dbReference>
<sequence length="672" mass="76037">MAATSAEALAVFGSNVVKTLPDKSYEKRKIAAQEVEQLIRSYYSQQHPGNTAHEKTRAALELLVREYLENPLGNYRKGGLIGLASVAIGLEAANIQTHLDLLVPPILKCFSDPESRVRYYACESLYNVAKVARHDVLKYFNDIFDGLCKLFADVDVEVKNGAQYLDRLIKDIVTECPAFNVAEFISLLSQRIRVLNPYVRQLMLSWITILDSVPDVDMLSYLPQFLEGLFSMLADTNRDIRHGADACLSEFLNEIKQSGPKEAESVIGEVAKIVVKGCKAAENFCRLTALVWLHDFVEMGASISLQPLYPALLDGVLHCVDDSEEEISRIAVTTHTALLNMVNSSDFAFAVPELVTVLLDKLKNEGVTVRVACLQWVCMLLTRRPGQMALVLEILFDPIFETLKHPDSEVVVAALQVLAQISQHGDFFDLVSQKLLHLFAKDRKMLDQRGRLVIRQLCTYLDVQQLYTTIAKALEQEQDLEYCHQLVQIFNWILLTAKETKEFREKLLHADESELFRRLLVPWFHNPVSTLSLCLWVQEYDMAFELVRRFATFEPSVEFLVQLDQLVHLMESPIFARMRLHLLDPRSHHTLLKALMGLAMLMPQASAFQILHHRLQIVQTGLLSEGLQKPGVASPGTLKAELSGLLQKFDEVTLRHVRYKIVENAIHSDAMT</sequence>
<keyword evidence="3" id="KW-0677">Repeat</keyword>
<evidence type="ECO:0000259" key="6">
    <source>
        <dbReference type="Pfam" id="PF11916"/>
    </source>
</evidence>
<reference evidence="7 8" key="1">
    <citation type="submission" date="2014-11" db="EMBL/GenBank/DDBJ databases">
        <authorList>
            <person name="Zhu J."/>
            <person name="Qi W."/>
            <person name="Song R."/>
        </authorList>
    </citation>
    <scope>NUCLEOTIDE SEQUENCE [LARGE SCALE GENOMIC DNA]</scope>
</reference>
<proteinExistence type="inferred from homology"/>
<dbReference type="VEuPathDB" id="CryptoDB:Vbra_2503"/>
<dbReference type="Pfam" id="PF12755">
    <property type="entry name" value="Vac14_Fab1_bd"/>
    <property type="match status" value="1"/>
</dbReference>
<accession>A0A0G4F6Y7</accession>
<feature type="domain" description="Vacuolar protein 14 C-terminal Fig4-binding" evidence="6">
    <location>
        <begin position="444"/>
        <end position="618"/>
    </location>
</feature>
<dbReference type="PhylomeDB" id="A0A0G4F6Y7"/>
<evidence type="ECO:0000256" key="5">
    <source>
        <dbReference type="PROSITE-ProRule" id="PRU00103"/>
    </source>
</evidence>
<dbReference type="EMBL" id="CDMY01000380">
    <property type="protein sequence ID" value="CEM07891.1"/>
    <property type="molecule type" value="Genomic_DNA"/>
</dbReference>
<dbReference type="AlphaFoldDB" id="A0A0G4F6Y7"/>
<organism evidence="7 8">
    <name type="scientific">Vitrella brassicaformis (strain CCMP3155)</name>
    <dbReference type="NCBI Taxonomy" id="1169540"/>
    <lineage>
        <taxon>Eukaryota</taxon>
        <taxon>Sar</taxon>
        <taxon>Alveolata</taxon>
        <taxon>Colpodellida</taxon>
        <taxon>Vitrellaceae</taxon>
        <taxon>Vitrella</taxon>
    </lineage>
</organism>
<dbReference type="GO" id="GO:0070772">
    <property type="term" value="C:PAS complex"/>
    <property type="evidence" value="ECO:0007669"/>
    <property type="project" value="InterPro"/>
</dbReference>
<dbReference type="Proteomes" id="UP000041254">
    <property type="component" value="Unassembled WGS sequence"/>
</dbReference>
<dbReference type="Pfam" id="PF11916">
    <property type="entry name" value="Vac14_Fig4_bd"/>
    <property type="match status" value="1"/>
</dbReference>
<dbReference type="Gene3D" id="1.25.10.10">
    <property type="entry name" value="Leucine-rich Repeat Variant"/>
    <property type="match status" value="2"/>
</dbReference>
<comment type="similarity">
    <text evidence="2">Belongs to the VAC14 family.</text>
</comment>
<evidence type="ECO:0000256" key="1">
    <source>
        <dbReference type="ARBA" id="ARBA00004308"/>
    </source>
</evidence>
<evidence type="ECO:0000313" key="8">
    <source>
        <dbReference type="Proteomes" id="UP000041254"/>
    </source>
</evidence>
<evidence type="ECO:0000256" key="3">
    <source>
        <dbReference type="ARBA" id="ARBA00022737"/>
    </source>
</evidence>
<dbReference type="OMA" id="QCYQHVS"/>
<gene>
    <name evidence="7" type="ORF">Vbra_2503</name>
</gene>
<evidence type="ECO:0000256" key="2">
    <source>
        <dbReference type="ARBA" id="ARBA00010225"/>
    </source>
</evidence>
<feature type="repeat" description="HEAT" evidence="5">
    <location>
        <begin position="102"/>
        <end position="138"/>
    </location>
</feature>
<dbReference type="InterPro" id="IPR021841">
    <property type="entry name" value="VAC14_Fig4p-bd"/>
</dbReference>